<keyword evidence="7" id="KW-0492">Microsome</keyword>
<organism evidence="15 17">
    <name type="scientific">Sungouiella intermedia</name>
    <dbReference type="NCBI Taxonomy" id="45354"/>
    <lineage>
        <taxon>Eukaryota</taxon>
        <taxon>Fungi</taxon>
        <taxon>Dikarya</taxon>
        <taxon>Ascomycota</taxon>
        <taxon>Saccharomycotina</taxon>
        <taxon>Pichiomycetes</taxon>
        <taxon>Metschnikowiaceae</taxon>
        <taxon>Sungouiella</taxon>
    </lineage>
</organism>
<dbReference type="FunFam" id="3.10.120.10:FF:000002">
    <property type="entry name" value="Cytochrome b5 type B"/>
    <property type="match status" value="1"/>
</dbReference>
<name>A0A1L0BC05_9ASCO</name>
<evidence type="ECO:0000256" key="12">
    <source>
        <dbReference type="ARBA" id="ARBA00038168"/>
    </source>
</evidence>
<evidence type="ECO:0000256" key="2">
    <source>
        <dbReference type="ARBA" id="ARBA00022448"/>
    </source>
</evidence>
<sequence length="126" mass="13390">MSETAETTVYTIEEVQKHNTTDDLWIVYNGRVYDVTSYLDEHPGGEEVIADVAGTDATEAFNDIGHSDDAHEILEGLLIGKLEGGVIVEQKGVTSASGSSDISGIPFPLLAAAVLALVAGAYFYLQ</sequence>
<dbReference type="PANTHER" id="PTHR19359:SF150">
    <property type="entry name" value="CYTOCHROME B5"/>
    <property type="match status" value="1"/>
</dbReference>
<dbReference type="OrthoDB" id="260519at2759"/>
<dbReference type="GO" id="GO:0046872">
    <property type="term" value="F:metal ion binding"/>
    <property type="evidence" value="ECO:0007669"/>
    <property type="project" value="UniProtKB-UniRule"/>
</dbReference>
<keyword evidence="6" id="KW-0256">Endoplasmic reticulum</keyword>
<evidence type="ECO:0000256" key="7">
    <source>
        <dbReference type="ARBA" id="ARBA00022848"/>
    </source>
</evidence>
<keyword evidence="8" id="KW-0249">Electron transport</keyword>
<protein>
    <submittedName>
        <fullName evidence="16">CIC11C00000001079</fullName>
    </submittedName>
    <submittedName>
        <fullName evidence="15">CIC11C00000003167</fullName>
    </submittedName>
</protein>
<evidence type="ECO:0000256" key="8">
    <source>
        <dbReference type="ARBA" id="ARBA00022982"/>
    </source>
</evidence>
<evidence type="ECO:0000256" key="11">
    <source>
        <dbReference type="ARBA" id="ARBA00037877"/>
    </source>
</evidence>
<dbReference type="Proteomes" id="UP000182259">
    <property type="component" value="Chromosome I"/>
</dbReference>
<feature type="transmembrane region" description="Helical" evidence="13">
    <location>
        <begin position="105"/>
        <end position="125"/>
    </location>
</feature>
<dbReference type="PROSITE" id="PS50255">
    <property type="entry name" value="CYTOCHROME_B5_2"/>
    <property type="match status" value="1"/>
</dbReference>
<evidence type="ECO:0000256" key="13">
    <source>
        <dbReference type="RuleBase" id="RU362121"/>
    </source>
</evidence>
<dbReference type="InterPro" id="IPR018506">
    <property type="entry name" value="Cyt_B5_heme-BS"/>
</dbReference>
<dbReference type="AlphaFoldDB" id="A0A1L0BC05"/>
<evidence type="ECO:0000256" key="5">
    <source>
        <dbReference type="ARBA" id="ARBA00022723"/>
    </source>
</evidence>
<dbReference type="Gene3D" id="3.10.120.10">
    <property type="entry name" value="Cytochrome b5-like heme/steroid binding domain"/>
    <property type="match status" value="1"/>
</dbReference>
<dbReference type="InterPro" id="IPR050668">
    <property type="entry name" value="Cytochrome_b5"/>
</dbReference>
<dbReference type="EMBL" id="LT635764">
    <property type="protein sequence ID" value="SGZ48492.1"/>
    <property type="molecule type" value="Genomic_DNA"/>
</dbReference>
<keyword evidence="18" id="KW-1185">Reference proteome</keyword>
<keyword evidence="4 13" id="KW-0812">Transmembrane</keyword>
<dbReference type="InterPro" id="IPR001199">
    <property type="entry name" value="Cyt_B5-like_heme/steroid-bd"/>
</dbReference>
<comment type="similarity">
    <text evidence="12 13">Belongs to the cytochrome b5 family.</text>
</comment>
<dbReference type="GO" id="GO:0016126">
    <property type="term" value="P:sterol biosynthetic process"/>
    <property type="evidence" value="ECO:0007669"/>
    <property type="project" value="TreeGrafter"/>
</dbReference>
<evidence type="ECO:0000256" key="1">
    <source>
        <dbReference type="ARBA" id="ARBA00004131"/>
    </source>
</evidence>
<keyword evidence="9 13" id="KW-0408">Iron</keyword>
<dbReference type="GO" id="GO:0005789">
    <property type="term" value="C:endoplasmic reticulum membrane"/>
    <property type="evidence" value="ECO:0007669"/>
    <property type="project" value="UniProtKB-SubCell"/>
</dbReference>
<dbReference type="PANTHER" id="PTHR19359">
    <property type="entry name" value="CYTOCHROME B5"/>
    <property type="match status" value="1"/>
</dbReference>
<dbReference type="PROSITE" id="PS00191">
    <property type="entry name" value="CYTOCHROME_B5_1"/>
    <property type="match status" value="1"/>
</dbReference>
<dbReference type="Pfam" id="PF00173">
    <property type="entry name" value="Cyt-b5"/>
    <property type="match status" value="1"/>
</dbReference>
<evidence type="ECO:0000256" key="9">
    <source>
        <dbReference type="ARBA" id="ARBA00023004"/>
    </source>
</evidence>
<evidence type="ECO:0000259" key="14">
    <source>
        <dbReference type="PROSITE" id="PS50255"/>
    </source>
</evidence>
<evidence type="ECO:0000313" key="18">
    <source>
        <dbReference type="Proteomes" id="UP000182334"/>
    </source>
</evidence>
<evidence type="ECO:0000313" key="15">
    <source>
        <dbReference type="EMBL" id="SGZ48492.1"/>
    </source>
</evidence>
<reference evidence="17 18" key="1">
    <citation type="submission" date="2016-10" db="EMBL/GenBank/DDBJ databases">
        <authorList>
            <person name="de Groot N.N."/>
        </authorList>
    </citation>
    <scope>NUCLEOTIDE SEQUENCE [LARGE SCALE GENOMIC DNA]</scope>
    <source>
        <strain evidence="16 18">CBS 141442</strain>
        <strain evidence="15 17">PYCC 4715</strain>
    </source>
</reference>
<evidence type="ECO:0000313" key="17">
    <source>
        <dbReference type="Proteomes" id="UP000182259"/>
    </source>
</evidence>
<dbReference type="STRING" id="45354.A0A1L0BC05"/>
<dbReference type="PRINTS" id="PR00363">
    <property type="entry name" value="CYTOCHROMEB5"/>
</dbReference>
<comment type="subcellular location">
    <subcellularLocation>
        <location evidence="1">Endoplasmic reticulum membrane</location>
        <topology evidence="1">Single-pass membrane protein</topology>
        <orientation evidence="1">Cytoplasmic side</orientation>
    </subcellularLocation>
    <subcellularLocation>
        <location evidence="11">Microsome membrane</location>
        <topology evidence="11">Single-pass membrane protein</topology>
        <orientation evidence="11">Cytoplasmic side</orientation>
    </subcellularLocation>
</comment>
<keyword evidence="5 13" id="KW-0479">Metal-binding</keyword>
<keyword evidence="3 13" id="KW-0349">Heme</keyword>
<dbReference type="InterPro" id="IPR036400">
    <property type="entry name" value="Cyt_B5-like_heme/steroid_sf"/>
</dbReference>
<dbReference type="GO" id="GO:0020037">
    <property type="term" value="F:heme binding"/>
    <property type="evidence" value="ECO:0007669"/>
    <property type="project" value="UniProtKB-UniRule"/>
</dbReference>
<evidence type="ECO:0000256" key="4">
    <source>
        <dbReference type="ARBA" id="ARBA00022692"/>
    </source>
</evidence>
<dbReference type="EMBL" id="LT635758">
    <property type="protein sequence ID" value="SGZ52541.1"/>
    <property type="molecule type" value="Genomic_DNA"/>
</dbReference>
<feature type="domain" description="Cytochrome b5 heme-binding" evidence="14">
    <location>
        <begin position="7"/>
        <end position="83"/>
    </location>
</feature>
<evidence type="ECO:0000256" key="10">
    <source>
        <dbReference type="ARBA" id="ARBA00023136"/>
    </source>
</evidence>
<evidence type="ECO:0000256" key="6">
    <source>
        <dbReference type="ARBA" id="ARBA00022824"/>
    </source>
</evidence>
<accession>A0A1L0BC05</accession>
<keyword evidence="10 13" id="KW-0472">Membrane</keyword>
<gene>
    <name evidence="15" type="ORF">SAMEA4029009_CIC11G00000003167</name>
    <name evidence="16" type="ORF">SAMEA4029010_CIC11G00000001079</name>
</gene>
<dbReference type="SUPFAM" id="SSF55856">
    <property type="entry name" value="Cytochrome b5-like heme/steroid binding domain"/>
    <property type="match status" value="1"/>
</dbReference>
<dbReference type="Proteomes" id="UP000182334">
    <property type="component" value="Chromosome III"/>
</dbReference>
<proteinExistence type="inferred from homology"/>
<keyword evidence="2" id="KW-0813">Transport</keyword>
<evidence type="ECO:0000313" key="16">
    <source>
        <dbReference type="EMBL" id="SGZ52541.1"/>
    </source>
</evidence>
<keyword evidence="13" id="KW-1133">Transmembrane helix</keyword>
<dbReference type="SMART" id="SM01117">
    <property type="entry name" value="Cyt-b5"/>
    <property type="match status" value="1"/>
</dbReference>
<evidence type="ECO:0000256" key="3">
    <source>
        <dbReference type="ARBA" id="ARBA00022617"/>
    </source>
</evidence>